<proteinExistence type="predicted"/>
<dbReference type="EMBL" id="SSBS01000002">
    <property type="protein sequence ID" value="THF34107.1"/>
    <property type="molecule type" value="Genomic_DNA"/>
</dbReference>
<sequence length="69" mass="7707">MSARIRRASSPSAIKAAPALIVPTLCVGMQPVTLRVTFDAERPLRRYHAERGNDQSKAHILACLRFFRS</sequence>
<comment type="caution">
    <text evidence="1">The sequence shown here is derived from an EMBL/GenBank/DDBJ whole genome shotgun (WGS) entry which is preliminary data.</text>
</comment>
<organism evidence="1 2">
    <name type="scientific">Pseudomonas atacamensis</name>
    <dbReference type="NCBI Taxonomy" id="2565368"/>
    <lineage>
        <taxon>Bacteria</taxon>
        <taxon>Pseudomonadati</taxon>
        <taxon>Pseudomonadota</taxon>
        <taxon>Gammaproteobacteria</taxon>
        <taxon>Pseudomonadales</taxon>
        <taxon>Pseudomonadaceae</taxon>
        <taxon>Pseudomonas</taxon>
    </lineage>
</organism>
<evidence type="ECO:0000313" key="2">
    <source>
        <dbReference type="Proteomes" id="UP000310574"/>
    </source>
</evidence>
<evidence type="ECO:0000313" key="1">
    <source>
        <dbReference type="EMBL" id="THF34107.1"/>
    </source>
</evidence>
<dbReference type="Proteomes" id="UP000310574">
    <property type="component" value="Unassembled WGS sequence"/>
</dbReference>
<accession>A0AAQ2I297</accession>
<gene>
    <name evidence="1" type="ORF">E5170_07450</name>
</gene>
<protein>
    <submittedName>
        <fullName evidence="1">Uncharacterized protein</fullName>
    </submittedName>
</protein>
<dbReference type="AlphaFoldDB" id="A0AAQ2I297"/>
<reference evidence="1 2" key="1">
    <citation type="submission" date="2019-04" db="EMBL/GenBank/DDBJ databases">
        <title>Draft genome sequence of Pseudomonas sp. M7D1 isolated from rhizosphere of plant the flowery desert.</title>
        <authorList>
            <person name="Poblete-Morales M."/>
            <person name="Plaza N."/>
            <person name="Corsini G."/>
            <person name="Silva E."/>
        </authorList>
    </citation>
    <scope>NUCLEOTIDE SEQUENCE [LARGE SCALE GENOMIC DNA]</scope>
    <source>
        <strain evidence="1 2">M7D1</strain>
    </source>
</reference>
<name>A0AAQ2I297_9PSED</name>